<dbReference type="HOGENOM" id="CLU_070456_1_1_11"/>
<dbReference type="Gene3D" id="3.40.50.1820">
    <property type="entry name" value="alpha/beta hydrolase"/>
    <property type="match status" value="1"/>
</dbReference>
<dbReference type="PANTHER" id="PTHR11487">
    <property type="entry name" value="THIOESTERASE"/>
    <property type="match status" value="1"/>
</dbReference>
<protein>
    <recommendedName>
        <fullName evidence="2">Thioesterase domain-containing protein</fullName>
    </recommendedName>
</protein>
<evidence type="ECO:0000313" key="4">
    <source>
        <dbReference type="Proteomes" id="UP000028492"/>
    </source>
</evidence>
<dbReference type="InterPro" id="IPR001031">
    <property type="entry name" value="Thioesterase"/>
</dbReference>
<proteinExistence type="inferred from homology"/>
<evidence type="ECO:0000313" key="3">
    <source>
        <dbReference type="EMBL" id="AIG76124.1"/>
    </source>
</evidence>
<organism evidence="3 4">
    <name type="scientific">Amycolatopsis japonica</name>
    <dbReference type="NCBI Taxonomy" id="208439"/>
    <lineage>
        <taxon>Bacteria</taxon>
        <taxon>Bacillati</taxon>
        <taxon>Actinomycetota</taxon>
        <taxon>Actinomycetes</taxon>
        <taxon>Pseudonocardiales</taxon>
        <taxon>Pseudonocardiaceae</taxon>
        <taxon>Amycolatopsis</taxon>
        <taxon>Amycolatopsis japonica group</taxon>
    </lineage>
</organism>
<dbReference type="eggNOG" id="COG3208">
    <property type="taxonomic scope" value="Bacteria"/>
</dbReference>
<dbReference type="PANTHER" id="PTHR11487:SF0">
    <property type="entry name" value="S-ACYL FATTY ACID SYNTHASE THIOESTERASE, MEDIUM CHAIN"/>
    <property type="match status" value="1"/>
</dbReference>
<accession>A0A075UUL4</accession>
<comment type="similarity">
    <text evidence="1">Belongs to the thioesterase family.</text>
</comment>
<dbReference type="EMBL" id="CP008953">
    <property type="protein sequence ID" value="AIG76124.1"/>
    <property type="molecule type" value="Genomic_DNA"/>
</dbReference>
<dbReference type="AlphaFoldDB" id="A0A075UUL4"/>
<dbReference type="KEGG" id="aja:AJAP_16255"/>
<dbReference type="InterPro" id="IPR012223">
    <property type="entry name" value="TEII"/>
</dbReference>
<name>A0A075UUL4_9PSEU</name>
<dbReference type="Proteomes" id="UP000028492">
    <property type="component" value="Chromosome"/>
</dbReference>
<dbReference type="Pfam" id="PF00975">
    <property type="entry name" value="Thioesterase"/>
    <property type="match status" value="1"/>
</dbReference>
<dbReference type="STRING" id="208439.AJAP_16255"/>
<gene>
    <name evidence="3" type="ORF">AJAP_16255</name>
</gene>
<dbReference type="InterPro" id="IPR029058">
    <property type="entry name" value="AB_hydrolase_fold"/>
</dbReference>
<feature type="domain" description="Thioesterase" evidence="2">
    <location>
        <begin position="21"/>
        <end position="235"/>
    </location>
</feature>
<sequence>MMARGPLWYQAFEARPDARVRLYCLPCAGGGASTYRPWMPFVPDWVELRAVRLPGRQARHREPAFEDCETAAQAVAEWLSAEEGPYALFGHSMGAMLAYRATRILQAEGAALPALLAAASWPVHGVPHVTMPDPDDDDDAFCAKAAGLAGPATDLLDDPDVRALVLPVMRADFRLCRSYVYREEAPLPVPVSVFGGDDDPVTPAETLSDWKEHGEPVLGPRLFRGGHFFLQEHVGDLTAAVMTDLADVLGSSPGGRRAVG</sequence>
<reference evidence="3 4" key="1">
    <citation type="journal article" date="2014" name="J. Biotechnol.">
        <title>Complete genome sequence of the actinobacterium Amycolatopsis japonica MG417-CF17(T) (=DSM 44213T) producing (S,S)-N,N'-ethylenediaminedisuccinic acid.</title>
        <authorList>
            <person name="Stegmann E."/>
            <person name="Albersmeier A."/>
            <person name="Spohn M."/>
            <person name="Gert H."/>
            <person name="Weber T."/>
            <person name="Wohlleben W."/>
            <person name="Kalinowski J."/>
            <person name="Ruckert C."/>
        </authorList>
    </citation>
    <scope>NUCLEOTIDE SEQUENCE [LARGE SCALE GENOMIC DNA]</scope>
    <source>
        <strain evidence="4">MG417-CF17 (DSM 44213)</strain>
    </source>
</reference>
<dbReference type="GO" id="GO:0008610">
    <property type="term" value="P:lipid biosynthetic process"/>
    <property type="evidence" value="ECO:0007669"/>
    <property type="project" value="TreeGrafter"/>
</dbReference>
<keyword evidence="4" id="KW-1185">Reference proteome</keyword>
<evidence type="ECO:0000256" key="1">
    <source>
        <dbReference type="ARBA" id="ARBA00007169"/>
    </source>
</evidence>
<evidence type="ECO:0000259" key="2">
    <source>
        <dbReference type="Pfam" id="PF00975"/>
    </source>
</evidence>
<dbReference type="SUPFAM" id="SSF53474">
    <property type="entry name" value="alpha/beta-Hydrolases"/>
    <property type="match status" value="1"/>
</dbReference>